<evidence type="ECO:0000313" key="3">
    <source>
        <dbReference type="Proteomes" id="UP001596074"/>
    </source>
</evidence>
<feature type="domain" description="Bacterial bifunctional deaminase-reductase C-terminal" evidence="1">
    <location>
        <begin position="3"/>
        <end position="160"/>
    </location>
</feature>
<dbReference type="Proteomes" id="UP001596074">
    <property type="component" value="Unassembled WGS sequence"/>
</dbReference>
<gene>
    <name evidence="2" type="ORF">ACFPZN_20615</name>
</gene>
<name>A0ABW1A4L3_9ACTN</name>
<dbReference type="EMBL" id="JBHSON010000028">
    <property type="protein sequence ID" value="MFC5748040.1"/>
    <property type="molecule type" value="Genomic_DNA"/>
</dbReference>
<keyword evidence="3" id="KW-1185">Reference proteome</keyword>
<dbReference type="PANTHER" id="PTHR38011:SF12">
    <property type="entry name" value="BIFUNCTIONAL DEAMINASE-REDUCTASE DOMAIN PROTEIN"/>
    <property type="match status" value="1"/>
</dbReference>
<dbReference type="InterPro" id="IPR002734">
    <property type="entry name" value="RibDG_C"/>
</dbReference>
<dbReference type="Pfam" id="PF01872">
    <property type="entry name" value="RibD_C"/>
    <property type="match status" value="1"/>
</dbReference>
<evidence type="ECO:0000313" key="2">
    <source>
        <dbReference type="EMBL" id="MFC5748040.1"/>
    </source>
</evidence>
<accession>A0ABW1A4L3</accession>
<comment type="caution">
    <text evidence="2">The sequence shown here is derived from an EMBL/GenBank/DDBJ whole genome shotgun (WGS) entry which is preliminary data.</text>
</comment>
<proteinExistence type="predicted"/>
<protein>
    <submittedName>
        <fullName evidence="2">Dihydrofolate reductase family protein</fullName>
    </submittedName>
</protein>
<dbReference type="PANTHER" id="PTHR38011">
    <property type="entry name" value="DIHYDROFOLATE REDUCTASE FAMILY PROTEIN (AFU_ORTHOLOGUE AFUA_8G06820)"/>
    <property type="match status" value="1"/>
</dbReference>
<reference evidence="3" key="1">
    <citation type="journal article" date="2019" name="Int. J. Syst. Evol. Microbiol.">
        <title>The Global Catalogue of Microorganisms (GCM) 10K type strain sequencing project: providing services to taxonomists for standard genome sequencing and annotation.</title>
        <authorList>
            <consortium name="The Broad Institute Genomics Platform"/>
            <consortium name="The Broad Institute Genome Sequencing Center for Infectious Disease"/>
            <person name="Wu L."/>
            <person name="Ma J."/>
        </authorList>
    </citation>
    <scope>NUCLEOTIDE SEQUENCE [LARGE SCALE GENOMIC DNA]</scope>
    <source>
        <strain evidence="3">KCTC 42087</strain>
    </source>
</reference>
<evidence type="ECO:0000259" key="1">
    <source>
        <dbReference type="Pfam" id="PF01872"/>
    </source>
</evidence>
<dbReference type="InterPro" id="IPR024072">
    <property type="entry name" value="DHFR-like_dom_sf"/>
</dbReference>
<organism evidence="2 3">
    <name type="scientific">Actinomadura rugatobispora</name>
    <dbReference type="NCBI Taxonomy" id="1994"/>
    <lineage>
        <taxon>Bacteria</taxon>
        <taxon>Bacillati</taxon>
        <taxon>Actinomycetota</taxon>
        <taxon>Actinomycetes</taxon>
        <taxon>Streptosporangiales</taxon>
        <taxon>Thermomonosporaceae</taxon>
        <taxon>Actinomadura</taxon>
    </lineage>
</organism>
<sequence length="175" mass="18376">MAKLLYSATMSLDGYIAGPGGDMSWLTDHLGPPNPTADRLLSQVGAILAGNGTFGGSDPNQGTDKEGAFGGQYHGPVFILTHRPPDEPVEGLTFVGDLKTAVAKAKEAAGDRYVNILGANVAKQCIEAGLLDEVLVFIAPVLLGDGVQLFNNPGGERVRLEPLPGESAHWYRVAH</sequence>
<dbReference type="SUPFAM" id="SSF53597">
    <property type="entry name" value="Dihydrofolate reductase-like"/>
    <property type="match status" value="1"/>
</dbReference>
<dbReference type="RefSeq" id="WP_378283678.1">
    <property type="nucleotide sequence ID" value="NZ_JBHSON010000028.1"/>
</dbReference>
<dbReference type="Gene3D" id="3.40.430.10">
    <property type="entry name" value="Dihydrofolate Reductase, subunit A"/>
    <property type="match status" value="1"/>
</dbReference>
<dbReference type="InterPro" id="IPR050765">
    <property type="entry name" value="Riboflavin_Biosynth_HTPR"/>
</dbReference>